<dbReference type="PANTHER" id="PTHR46140:SF1">
    <property type="entry name" value="VACUOLAR TRANSPORTER CHAPERONE COMPLEX SUBUNIT 4-RELATED"/>
    <property type="match status" value="1"/>
</dbReference>
<feature type="transmembrane region" description="Helical" evidence="7">
    <location>
        <begin position="752"/>
        <end position="775"/>
    </location>
</feature>
<evidence type="ECO:0000256" key="3">
    <source>
        <dbReference type="ARBA" id="ARBA00022692"/>
    </source>
</evidence>
<dbReference type="STRING" id="1276538.A0A1X7S7N5"/>
<feature type="domain" description="SPX" evidence="8">
    <location>
        <begin position="1"/>
        <end position="163"/>
    </location>
</feature>
<dbReference type="PROSITE" id="PS51382">
    <property type="entry name" value="SPX"/>
    <property type="match status" value="1"/>
</dbReference>
<protein>
    <recommendedName>
        <fullName evidence="8">SPX domain-containing protein</fullName>
    </recommendedName>
</protein>
<dbReference type="InterPro" id="IPR051572">
    <property type="entry name" value="VTC_Complex_Subunit"/>
</dbReference>
<evidence type="ECO:0000256" key="6">
    <source>
        <dbReference type="SAM" id="MobiDB-lite"/>
    </source>
</evidence>
<dbReference type="CDD" id="cd14474">
    <property type="entry name" value="SPX_YDR089W"/>
    <property type="match status" value="1"/>
</dbReference>
<dbReference type="PANTHER" id="PTHR46140">
    <property type="entry name" value="VACUOLAR TRANSPORTER CHAPERONE 1-RELATED"/>
    <property type="match status" value="1"/>
</dbReference>
<dbReference type="GO" id="GO:0007034">
    <property type="term" value="P:vacuolar transport"/>
    <property type="evidence" value="ECO:0007669"/>
    <property type="project" value="TreeGrafter"/>
</dbReference>
<feature type="region of interest" description="Disordered" evidence="6">
    <location>
        <begin position="524"/>
        <end position="611"/>
    </location>
</feature>
<evidence type="ECO:0000256" key="4">
    <source>
        <dbReference type="ARBA" id="ARBA00022989"/>
    </source>
</evidence>
<evidence type="ECO:0000256" key="5">
    <source>
        <dbReference type="ARBA" id="ARBA00023136"/>
    </source>
</evidence>
<dbReference type="InterPro" id="IPR004331">
    <property type="entry name" value="SPX_dom"/>
</dbReference>
<dbReference type="Gene3D" id="3.20.100.30">
    <property type="entry name" value="VTC, catalytic tunnel domain"/>
    <property type="match status" value="1"/>
</dbReference>
<dbReference type="Proteomes" id="UP000215127">
    <property type="component" value="Chromosome 12"/>
</dbReference>
<dbReference type="AlphaFoldDB" id="A0A1X7S7N5"/>
<feature type="compositionally biased region" description="Polar residues" evidence="6">
    <location>
        <begin position="534"/>
        <end position="571"/>
    </location>
</feature>
<evidence type="ECO:0000259" key="8">
    <source>
        <dbReference type="PROSITE" id="PS51382"/>
    </source>
</evidence>
<reference evidence="9 10" key="1">
    <citation type="submission" date="2016-06" db="EMBL/GenBank/DDBJ databases">
        <authorList>
            <person name="Kjaerup R.B."/>
            <person name="Dalgaard T.S."/>
            <person name="Juul-Madsen H.R."/>
        </authorList>
    </citation>
    <scope>NUCLEOTIDE SEQUENCE [LARGE SCALE GENOMIC DNA]</scope>
</reference>
<dbReference type="GO" id="GO:0016237">
    <property type="term" value="P:microautophagy"/>
    <property type="evidence" value="ECO:0007669"/>
    <property type="project" value="TreeGrafter"/>
</dbReference>
<sequence length="865" mass="97104">MKYGETLRQRSIPEWSHHNIDYDDIKHFIKEHTTPGKGKTVSVPGRGDDKLVEFENALFHILADQHQRIDLFVRSKAGEIQRRLDHAKKQLRALSSRQASVADNRIPVGRLEQYGRLENDVIKAGEEIKSLARFTATQRTAFRKLLKKYKKWTGSAELEDRFRDEVLDDPKNFTQLDLGPLLDEYSTTRQRIRALYDNQVKKAEGGKKVGLPTAPASSSAIRQLQEVVASGSKVYFDTNIATAPLGESGTFASYFVHVENVVELQVLLLQYARFYSSRSRSNSVASPITTEAQMEFFAQARPDVADYHMLVADNLERFAKEQSALTVDDREHLPGIFPQRAKASVRWNNDEDALASLRSRSGITKNAYLRRKHVHDFFDQKAEFSARPDESVSENADQVEELRKELLKDDIRPLFQLSSCRSRLVGLDDNDEGMLLATLDTGITISKAGADSGKDNKSPFPFAILLIRQEGKPNSELLPVLDSSYLVERVRGFSLEYHSIWQTHRPDNMPPPFWEPILSRDIRKLPPPAKSKRTNALSESNSGTQSAGSSGSFRGTTDSATAVENGPNSPAQLEVPPLKSFGKKKKRRAYPEADSDTPLKPRYWSEYDHPEDLDDGDANAFVIFVDPNHRSAFDRFFDSIARLFGQHQYSDAAERQGLLTGQTTPEDEESSDEESSDNVAAASRKRASSTFGTFSRPTSVNPSQYQAKSQQQQAPLPFLAHFPSVCYAASLLLLLVAYILRTTGRHKLLREVHYGVLLCVVCSIIFTLLGFTAVITSSSGSRSPGGINGERRQATRPAAWIWIGRQWTRSGRGDRTRRISVGLSLRYSVPFGDFICLGIDDDGYDFQRVERGVWGALSLVVEWAF</sequence>
<evidence type="ECO:0000256" key="7">
    <source>
        <dbReference type="SAM" id="Phobius"/>
    </source>
</evidence>
<name>A0A1X7S7N5_ZYMT9</name>
<evidence type="ECO:0000256" key="2">
    <source>
        <dbReference type="ARBA" id="ARBA00022554"/>
    </source>
</evidence>
<organism evidence="9 10">
    <name type="scientific">Zymoseptoria tritici (strain ST99CH_3D7)</name>
    <dbReference type="NCBI Taxonomy" id="1276538"/>
    <lineage>
        <taxon>Eukaryota</taxon>
        <taxon>Fungi</taxon>
        <taxon>Dikarya</taxon>
        <taxon>Ascomycota</taxon>
        <taxon>Pezizomycotina</taxon>
        <taxon>Dothideomycetes</taxon>
        <taxon>Dothideomycetidae</taxon>
        <taxon>Mycosphaerellales</taxon>
        <taxon>Mycosphaerellaceae</taxon>
        <taxon>Zymoseptoria</taxon>
    </lineage>
</organism>
<feature type="compositionally biased region" description="Polar residues" evidence="6">
    <location>
        <begin position="688"/>
        <end position="702"/>
    </location>
</feature>
<feature type="compositionally biased region" description="Acidic residues" evidence="6">
    <location>
        <begin position="665"/>
        <end position="676"/>
    </location>
</feature>
<evidence type="ECO:0000313" key="9">
    <source>
        <dbReference type="EMBL" id="SMQ55704.1"/>
    </source>
</evidence>
<comment type="subcellular location">
    <subcellularLocation>
        <location evidence="1">Vacuole membrane</location>
        <topology evidence="1">Multi-pass membrane protein</topology>
    </subcellularLocation>
</comment>
<dbReference type="GO" id="GO:0006799">
    <property type="term" value="P:polyphosphate biosynthetic process"/>
    <property type="evidence" value="ECO:0007669"/>
    <property type="project" value="UniProtKB-ARBA"/>
</dbReference>
<dbReference type="GO" id="GO:0042144">
    <property type="term" value="P:vacuole fusion, non-autophagic"/>
    <property type="evidence" value="ECO:0007669"/>
    <property type="project" value="TreeGrafter"/>
</dbReference>
<feature type="transmembrane region" description="Helical" evidence="7">
    <location>
        <begin position="718"/>
        <end position="740"/>
    </location>
</feature>
<dbReference type="EMBL" id="LT853703">
    <property type="protein sequence ID" value="SMQ55704.1"/>
    <property type="molecule type" value="Genomic_DNA"/>
</dbReference>
<dbReference type="InterPro" id="IPR042267">
    <property type="entry name" value="VTC_sf"/>
</dbReference>
<evidence type="ECO:0000256" key="1">
    <source>
        <dbReference type="ARBA" id="ARBA00004128"/>
    </source>
</evidence>
<accession>A0A1X7S7N5</accession>
<proteinExistence type="predicted"/>
<keyword evidence="3 7" id="KW-0812">Transmembrane</keyword>
<dbReference type="GO" id="GO:0033254">
    <property type="term" value="C:vacuolar transporter chaperone complex"/>
    <property type="evidence" value="ECO:0007669"/>
    <property type="project" value="TreeGrafter"/>
</dbReference>
<gene>
    <name evidence="9" type="ORF">ZT3D7_G10859</name>
</gene>
<dbReference type="GO" id="GO:0000329">
    <property type="term" value="C:fungal-type vacuole membrane"/>
    <property type="evidence" value="ECO:0007669"/>
    <property type="project" value="TreeGrafter"/>
</dbReference>
<feature type="compositionally biased region" description="Basic and acidic residues" evidence="6">
    <location>
        <begin position="597"/>
        <end position="610"/>
    </location>
</feature>
<keyword evidence="2" id="KW-0926">Vacuole</keyword>
<feature type="region of interest" description="Disordered" evidence="6">
    <location>
        <begin position="654"/>
        <end position="707"/>
    </location>
</feature>
<keyword evidence="10" id="KW-1185">Reference proteome</keyword>
<keyword evidence="4 7" id="KW-1133">Transmembrane helix</keyword>
<keyword evidence="5 7" id="KW-0472">Membrane</keyword>
<evidence type="ECO:0000313" key="10">
    <source>
        <dbReference type="Proteomes" id="UP000215127"/>
    </source>
</evidence>